<evidence type="ECO:0000313" key="2">
    <source>
        <dbReference type="Proteomes" id="UP000219327"/>
    </source>
</evidence>
<gene>
    <name evidence="1" type="ORF">CNE99_09225</name>
</gene>
<dbReference type="EMBL" id="NTKD01000061">
    <property type="protein sequence ID" value="PDH36763.1"/>
    <property type="molecule type" value="Genomic_DNA"/>
</dbReference>
<name>A0A2A5WKE0_9GAMM</name>
<dbReference type="AlphaFoldDB" id="A0A2A5WKE0"/>
<protein>
    <submittedName>
        <fullName evidence="1">Uncharacterized protein</fullName>
    </submittedName>
</protein>
<reference evidence="1 2" key="1">
    <citation type="submission" date="2017-08" db="EMBL/GenBank/DDBJ databases">
        <title>Fine stratification of microbial communities through a metagenomic profile of the photic zone.</title>
        <authorList>
            <person name="Haro-Moreno J.M."/>
            <person name="Lopez-Perez M."/>
            <person name="De La Torre J."/>
            <person name="Picazo A."/>
            <person name="Camacho A."/>
            <person name="Rodriguez-Valera F."/>
        </authorList>
    </citation>
    <scope>NUCLEOTIDE SEQUENCE [LARGE SCALE GENOMIC DNA]</scope>
    <source>
        <strain evidence="1">MED-G24</strain>
    </source>
</reference>
<sequence length="107" mass="12406">MVVKQQHQEESLVQVSYEERDLNTGRLMASHLGWVKSDALGQRRRRSFCHLALRESARDTWFVQTDGHRFELFWADPGAPDTRPSIVAPQQSWLDVLLDSEVGRVWS</sequence>
<evidence type="ECO:0000313" key="1">
    <source>
        <dbReference type="EMBL" id="PDH36763.1"/>
    </source>
</evidence>
<dbReference type="Proteomes" id="UP000219327">
    <property type="component" value="Unassembled WGS sequence"/>
</dbReference>
<proteinExistence type="predicted"/>
<comment type="caution">
    <text evidence="1">The sequence shown here is derived from an EMBL/GenBank/DDBJ whole genome shotgun (WGS) entry which is preliminary data.</text>
</comment>
<organism evidence="1 2">
    <name type="scientific">OM182 bacterium MED-G24</name>
    <dbReference type="NCBI Taxonomy" id="1986255"/>
    <lineage>
        <taxon>Bacteria</taxon>
        <taxon>Pseudomonadati</taxon>
        <taxon>Pseudomonadota</taxon>
        <taxon>Gammaproteobacteria</taxon>
        <taxon>OMG group</taxon>
        <taxon>OM182 clade</taxon>
    </lineage>
</organism>
<accession>A0A2A5WKE0</accession>